<evidence type="ECO:0000259" key="8">
    <source>
        <dbReference type="Pfam" id="PF11967"/>
    </source>
</evidence>
<evidence type="ECO:0000256" key="5">
    <source>
        <dbReference type="ARBA" id="ARBA00023204"/>
    </source>
</evidence>
<evidence type="ECO:0000256" key="7">
    <source>
        <dbReference type="HAMAP-Rule" id="MF_00201"/>
    </source>
</evidence>
<protein>
    <recommendedName>
        <fullName evidence="2 7">DNA repair protein RecO</fullName>
    </recommendedName>
    <alternativeName>
        <fullName evidence="6 7">Recombination protein O</fullName>
    </alternativeName>
</protein>
<dbReference type="GO" id="GO:0043590">
    <property type="term" value="C:bacterial nucleoid"/>
    <property type="evidence" value="ECO:0007669"/>
    <property type="project" value="TreeGrafter"/>
</dbReference>
<evidence type="ECO:0000256" key="1">
    <source>
        <dbReference type="ARBA" id="ARBA00007452"/>
    </source>
</evidence>
<dbReference type="InterPro" id="IPR022572">
    <property type="entry name" value="DNA_rep/recomb_RecO_N"/>
</dbReference>
<dbReference type="HOGENOM" id="CLU_087596_1_0_10"/>
<dbReference type="EMBL" id="CP010429">
    <property type="protein sequence ID" value="AKD54752.1"/>
    <property type="molecule type" value="Genomic_DNA"/>
</dbReference>
<evidence type="ECO:0000256" key="3">
    <source>
        <dbReference type="ARBA" id="ARBA00022763"/>
    </source>
</evidence>
<dbReference type="HAMAP" id="MF_00201">
    <property type="entry name" value="RecO"/>
    <property type="match status" value="1"/>
</dbReference>
<sequence>MLQKTRGIALSYIRYRETSIIARVYTEEFGLQSYIVNSVRTAKSKNNRIALFQPLTLLEMVVYYKSDRDLTRLSEVKTNFPFQSLPFEVGKSTIAMFVTEMLNKVLKEETGSPTLFRFLVESVVFLEEAKVNYENFHLIFLLKLSFFLGFGPESAREFESQLRENSYPFLPDEEMDAALNTMLRQPFGTPIKLDRSARNELADALVTYYHIHIDSLGEVKSLPVLREVLG</sequence>
<feature type="domain" description="DNA replication/recombination mediator RecO N-terminal" evidence="8">
    <location>
        <begin position="1"/>
        <end position="78"/>
    </location>
</feature>
<comment type="similarity">
    <text evidence="1 7">Belongs to the RecO family.</text>
</comment>
<dbReference type="Gene3D" id="2.40.50.140">
    <property type="entry name" value="Nucleic acid-binding proteins"/>
    <property type="match status" value="1"/>
</dbReference>
<name>A0A0E3V662_9BACT</name>
<dbReference type="GO" id="GO:0006310">
    <property type="term" value="P:DNA recombination"/>
    <property type="evidence" value="ECO:0007669"/>
    <property type="project" value="UniProtKB-UniRule"/>
</dbReference>
<dbReference type="Proteomes" id="UP000033054">
    <property type="component" value="Chromosome"/>
</dbReference>
<keyword evidence="4 7" id="KW-0233">DNA recombination</keyword>
<dbReference type="Pfam" id="PF02565">
    <property type="entry name" value="RecO_C"/>
    <property type="match status" value="1"/>
</dbReference>
<evidence type="ECO:0000313" key="10">
    <source>
        <dbReference type="Proteomes" id="UP000033054"/>
    </source>
</evidence>
<gene>
    <name evidence="7" type="primary">recO</name>
    <name evidence="9" type="ORF">SD10_07355</name>
</gene>
<dbReference type="GO" id="GO:0006302">
    <property type="term" value="P:double-strand break repair"/>
    <property type="evidence" value="ECO:0007669"/>
    <property type="project" value="TreeGrafter"/>
</dbReference>
<dbReference type="RefSeq" id="WP_046376353.1">
    <property type="nucleotide sequence ID" value="NZ_CP010429.1"/>
</dbReference>
<dbReference type="NCBIfam" id="TIGR00613">
    <property type="entry name" value="reco"/>
    <property type="match status" value="1"/>
</dbReference>
<proteinExistence type="inferred from homology"/>
<dbReference type="PANTHER" id="PTHR33991">
    <property type="entry name" value="DNA REPAIR PROTEIN RECO"/>
    <property type="match status" value="1"/>
</dbReference>
<dbReference type="PATRIC" id="fig|1379870.5.peg.1596"/>
<accession>A0A0E3V662</accession>
<dbReference type="STRING" id="1379870.SD10_07355"/>
<dbReference type="InterPro" id="IPR042242">
    <property type="entry name" value="RecO_C"/>
</dbReference>
<dbReference type="AlphaFoldDB" id="A0A0E3V662"/>
<keyword evidence="10" id="KW-1185">Reference proteome</keyword>
<dbReference type="PANTHER" id="PTHR33991:SF1">
    <property type="entry name" value="DNA REPAIR PROTEIN RECO"/>
    <property type="match status" value="1"/>
</dbReference>
<dbReference type="OrthoDB" id="9789152at2"/>
<evidence type="ECO:0000256" key="4">
    <source>
        <dbReference type="ARBA" id="ARBA00023172"/>
    </source>
</evidence>
<evidence type="ECO:0000256" key="6">
    <source>
        <dbReference type="ARBA" id="ARBA00033409"/>
    </source>
</evidence>
<keyword evidence="3 7" id="KW-0227">DNA damage</keyword>
<dbReference type="Gene3D" id="1.20.1440.120">
    <property type="entry name" value="Recombination protein O, C-terminal domain"/>
    <property type="match status" value="1"/>
</dbReference>
<comment type="function">
    <text evidence="7">Involved in DNA repair and RecF pathway recombination.</text>
</comment>
<evidence type="ECO:0000313" key="9">
    <source>
        <dbReference type="EMBL" id="AKD54752.1"/>
    </source>
</evidence>
<dbReference type="InterPro" id="IPR003717">
    <property type="entry name" value="RecO"/>
</dbReference>
<dbReference type="Pfam" id="PF11967">
    <property type="entry name" value="RecO_N"/>
    <property type="match status" value="1"/>
</dbReference>
<dbReference type="InterPro" id="IPR012340">
    <property type="entry name" value="NA-bd_OB-fold"/>
</dbReference>
<keyword evidence="5 7" id="KW-0234">DNA repair</keyword>
<organism evidence="9 10">
    <name type="scientific">Spirosoma radiotolerans</name>
    <dbReference type="NCBI Taxonomy" id="1379870"/>
    <lineage>
        <taxon>Bacteria</taxon>
        <taxon>Pseudomonadati</taxon>
        <taxon>Bacteroidota</taxon>
        <taxon>Cytophagia</taxon>
        <taxon>Cytophagales</taxon>
        <taxon>Cytophagaceae</taxon>
        <taxon>Spirosoma</taxon>
    </lineage>
</organism>
<dbReference type="SUPFAM" id="SSF50249">
    <property type="entry name" value="Nucleic acid-binding proteins"/>
    <property type="match status" value="1"/>
</dbReference>
<dbReference type="KEGG" id="srd:SD10_07355"/>
<dbReference type="SUPFAM" id="SSF57863">
    <property type="entry name" value="ArfGap/RecO-like zinc finger"/>
    <property type="match status" value="1"/>
</dbReference>
<reference evidence="9 10" key="1">
    <citation type="journal article" date="2014" name="Curr. Microbiol.">
        <title>Spirosoma radiotolerans sp. nov., a gamma-radiation-resistant bacterium isolated from gamma ray-irradiated soil.</title>
        <authorList>
            <person name="Lee J.J."/>
            <person name="Srinivasan S."/>
            <person name="Lim S."/>
            <person name="Joe M."/>
            <person name="Im S."/>
            <person name="Bae S.I."/>
            <person name="Park K.R."/>
            <person name="Han J.H."/>
            <person name="Park S.H."/>
            <person name="Joo B.M."/>
            <person name="Park S.J."/>
            <person name="Kim M.K."/>
        </authorList>
    </citation>
    <scope>NUCLEOTIDE SEQUENCE [LARGE SCALE GENOMIC DNA]</scope>
    <source>
        <strain evidence="9 10">DG5A</strain>
    </source>
</reference>
<evidence type="ECO:0000256" key="2">
    <source>
        <dbReference type="ARBA" id="ARBA00021310"/>
    </source>
</evidence>
<dbReference type="InterPro" id="IPR037278">
    <property type="entry name" value="ARFGAP/RecO"/>
</dbReference>